<dbReference type="SUPFAM" id="SSF53383">
    <property type="entry name" value="PLP-dependent transferases"/>
    <property type="match status" value="1"/>
</dbReference>
<proteinExistence type="inferred from homology"/>
<dbReference type="Gene3D" id="3.90.1150.10">
    <property type="entry name" value="Aspartate Aminotransferase, domain 1"/>
    <property type="match status" value="1"/>
</dbReference>
<dbReference type="GO" id="GO:0008483">
    <property type="term" value="F:transaminase activity"/>
    <property type="evidence" value="ECO:0007669"/>
    <property type="project" value="UniProtKB-KW"/>
</dbReference>
<dbReference type="PIRSF" id="PIRSF000390">
    <property type="entry name" value="PLP_StrS"/>
    <property type="match status" value="1"/>
</dbReference>
<dbReference type="PANTHER" id="PTHR30244">
    <property type="entry name" value="TRANSAMINASE"/>
    <property type="match status" value="1"/>
</dbReference>
<gene>
    <name evidence="5" type="ORF">HX900_07880</name>
</gene>
<dbReference type="Proteomes" id="UP000532162">
    <property type="component" value="Unassembled WGS sequence"/>
</dbReference>
<dbReference type="Pfam" id="PF01041">
    <property type="entry name" value="DegT_DnrJ_EryC1"/>
    <property type="match status" value="1"/>
</dbReference>
<dbReference type="InterPro" id="IPR015421">
    <property type="entry name" value="PyrdxlP-dep_Trfase_major"/>
</dbReference>
<dbReference type="GO" id="GO:0000271">
    <property type="term" value="P:polysaccharide biosynthetic process"/>
    <property type="evidence" value="ECO:0007669"/>
    <property type="project" value="TreeGrafter"/>
</dbReference>
<dbReference type="PANTHER" id="PTHR30244:SF34">
    <property type="entry name" value="DTDP-4-AMINO-4,6-DIDEOXYGALACTOSE TRANSAMINASE"/>
    <property type="match status" value="1"/>
</dbReference>
<reference evidence="5 6" key="1">
    <citation type="submission" date="2020-07" db="EMBL/GenBank/DDBJ databases">
        <authorList>
            <person name="Sun Q."/>
        </authorList>
    </citation>
    <scope>NUCLEOTIDE SEQUENCE [LARGE SCALE GENOMIC DNA]</scope>
    <source>
        <strain evidence="5 6">WYCCWR 11290</strain>
    </source>
</reference>
<organism evidence="5 6">
    <name type="scientific">Rhizobium changzhiense</name>
    <dbReference type="NCBI Taxonomy" id="2692317"/>
    <lineage>
        <taxon>Bacteria</taxon>
        <taxon>Pseudomonadati</taxon>
        <taxon>Pseudomonadota</taxon>
        <taxon>Alphaproteobacteria</taxon>
        <taxon>Hyphomicrobiales</taxon>
        <taxon>Rhizobiaceae</taxon>
        <taxon>Rhizobium/Agrobacterium group</taxon>
        <taxon>Rhizobium</taxon>
    </lineage>
</organism>
<evidence type="ECO:0000313" key="5">
    <source>
        <dbReference type="EMBL" id="NZD61032.1"/>
    </source>
</evidence>
<dbReference type="InterPro" id="IPR015422">
    <property type="entry name" value="PyrdxlP-dep_Trfase_small"/>
</dbReference>
<feature type="active site" description="Proton acceptor" evidence="2">
    <location>
        <position position="185"/>
    </location>
</feature>
<dbReference type="AlphaFoldDB" id="A0A7Z0U9I9"/>
<dbReference type="RefSeq" id="WP_180694096.1">
    <property type="nucleotide sequence ID" value="NZ_JACCPJ010000001.1"/>
</dbReference>
<comment type="similarity">
    <text evidence="1 4">Belongs to the DegT/DnrJ/EryC1 family.</text>
</comment>
<dbReference type="GO" id="GO:0030170">
    <property type="term" value="F:pyridoxal phosphate binding"/>
    <property type="evidence" value="ECO:0007669"/>
    <property type="project" value="TreeGrafter"/>
</dbReference>
<evidence type="ECO:0000256" key="1">
    <source>
        <dbReference type="ARBA" id="ARBA00037999"/>
    </source>
</evidence>
<dbReference type="InterPro" id="IPR015424">
    <property type="entry name" value="PyrdxlP-dep_Trfase"/>
</dbReference>
<dbReference type="Gene3D" id="3.40.640.10">
    <property type="entry name" value="Type I PLP-dependent aspartate aminotransferase-like (Major domain)"/>
    <property type="match status" value="1"/>
</dbReference>
<dbReference type="InterPro" id="IPR000653">
    <property type="entry name" value="DegT/StrS_aminotransferase"/>
</dbReference>
<keyword evidence="5" id="KW-0032">Aminotransferase</keyword>
<evidence type="ECO:0000256" key="3">
    <source>
        <dbReference type="PIRSR" id="PIRSR000390-2"/>
    </source>
</evidence>
<sequence length="378" mass="41242">MSNRIFYTKPSITELETRYATDAAANGWGARCYDYIIRFERDFAAYLGSSTHAIATSSCTGAMHMGLSALGVGAGDEVILADTNWVATVAPIVHLGAKPVLVDVLPDTWCINPLEVERAITPRTKAIITTHIYGNLCDMDALMNISRRTGIPVIEDAAEAIGSVWHGRRAGSIGVFGTFSFHGTKTLTTGEGGMFVTSDAALYERVLTLSNHGRARGQTKQFWPDNIGFKYKMSNIQAAIGCAQLERIEELVTRKREILASYMVRLSALNGISMNPEYTGTLNGAWMPTAVFHPATGVSREMLQAAFNAADIDARVFFHPLSSLSMFEDRPENVNAWSIPERAINLPSYHDMSEADIDRVADVLVAAVRGASRVRQSA</sequence>
<evidence type="ECO:0000256" key="2">
    <source>
        <dbReference type="PIRSR" id="PIRSR000390-1"/>
    </source>
</evidence>
<feature type="modified residue" description="N6-(pyridoxal phosphate)lysine" evidence="3">
    <location>
        <position position="185"/>
    </location>
</feature>
<comment type="caution">
    <text evidence="5">The sequence shown here is derived from an EMBL/GenBank/DDBJ whole genome shotgun (WGS) entry which is preliminary data.</text>
</comment>
<keyword evidence="3 4" id="KW-0663">Pyridoxal phosphate</keyword>
<dbReference type="EMBL" id="JACCPJ010000001">
    <property type="protein sequence ID" value="NZD61032.1"/>
    <property type="molecule type" value="Genomic_DNA"/>
</dbReference>
<name>A0A7Z0U9I9_9HYPH</name>
<dbReference type="CDD" id="cd00616">
    <property type="entry name" value="AHBA_syn"/>
    <property type="match status" value="1"/>
</dbReference>
<evidence type="ECO:0000313" key="6">
    <source>
        <dbReference type="Proteomes" id="UP000532162"/>
    </source>
</evidence>
<protein>
    <submittedName>
        <fullName evidence="5">DegT/DnrJ/EryC1/StrS family aminotransferase</fullName>
    </submittedName>
</protein>
<accession>A0A7Z0U9I9</accession>
<evidence type="ECO:0000256" key="4">
    <source>
        <dbReference type="RuleBase" id="RU004508"/>
    </source>
</evidence>
<keyword evidence="5" id="KW-0808">Transferase</keyword>